<dbReference type="SUPFAM" id="SSF48008">
    <property type="entry name" value="GntR ligand-binding domain-like"/>
    <property type="match status" value="1"/>
</dbReference>
<dbReference type="Gene3D" id="1.20.120.530">
    <property type="entry name" value="GntR ligand-binding domain-like"/>
    <property type="match status" value="1"/>
</dbReference>
<dbReference type="Pfam" id="PF07729">
    <property type="entry name" value="FCD"/>
    <property type="match status" value="1"/>
</dbReference>
<dbReference type="GO" id="GO:0003677">
    <property type="term" value="F:DNA binding"/>
    <property type="evidence" value="ECO:0007669"/>
    <property type="project" value="UniProtKB-KW"/>
</dbReference>
<proteinExistence type="predicted"/>
<dbReference type="CDD" id="cd07377">
    <property type="entry name" value="WHTH_GntR"/>
    <property type="match status" value="1"/>
</dbReference>
<protein>
    <submittedName>
        <fullName evidence="6">GntR family transcriptional regulator</fullName>
    </submittedName>
    <submittedName>
        <fullName evidence="7">L-lactate utilization operon repressor</fullName>
    </submittedName>
</protein>
<keyword evidence="2" id="KW-0238">DNA-binding</keyword>
<keyword evidence="4" id="KW-0175">Coiled coil</keyword>
<evidence type="ECO:0000313" key="9">
    <source>
        <dbReference type="Proteomes" id="UP000254232"/>
    </source>
</evidence>
<dbReference type="Pfam" id="PF00392">
    <property type="entry name" value="GntR"/>
    <property type="match status" value="1"/>
</dbReference>
<dbReference type="EMBL" id="JTJO01000025">
    <property type="protein sequence ID" value="OBW99048.1"/>
    <property type="molecule type" value="Genomic_DNA"/>
</dbReference>
<keyword evidence="3" id="KW-0804">Transcription</keyword>
<dbReference type="SMART" id="SM00895">
    <property type="entry name" value="FCD"/>
    <property type="match status" value="1"/>
</dbReference>
<sequence length="250" mass="28976">MYTIINRTYSKVGELLKKEISQGVYKIGDKLPTEREISERLGISRTIVREAIVMLEVEKLVEVKKGSGVYVINTPGNIKGDDKFALPDVGPFELLQARQLVESSVAEFAAQMATKRDIQNLKEILIEEKEMLSKNIDDYTADRNFHLALAEITQNDVLIKFQEQLWEYRFNSAMWAQLHTRILEKNYHHLWLKDHHEIFVGIQKKNGLLARQAMWQHLENVKQKLFELSDVEDPNFDGYLFNVAPMGIKT</sequence>
<dbReference type="PRINTS" id="PR00035">
    <property type="entry name" value="HTHGNTR"/>
</dbReference>
<gene>
    <name evidence="7" type="primary">lutR_1</name>
    <name evidence="7" type="ORF">NCTC11413_01634</name>
    <name evidence="6" type="ORF">QV03_04525</name>
</gene>
<dbReference type="GO" id="GO:0003700">
    <property type="term" value="F:DNA-binding transcription factor activity"/>
    <property type="evidence" value="ECO:0007669"/>
    <property type="project" value="InterPro"/>
</dbReference>
<dbReference type="RefSeq" id="WP_018345528.1">
    <property type="nucleotide sequence ID" value="NZ_AP035889.1"/>
</dbReference>
<dbReference type="SUPFAM" id="SSF46785">
    <property type="entry name" value="Winged helix' DNA-binding domain"/>
    <property type="match status" value="1"/>
</dbReference>
<evidence type="ECO:0000256" key="4">
    <source>
        <dbReference type="SAM" id="Coils"/>
    </source>
</evidence>
<dbReference type="InterPro" id="IPR036388">
    <property type="entry name" value="WH-like_DNA-bd_sf"/>
</dbReference>
<evidence type="ECO:0000313" key="7">
    <source>
        <dbReference type="EMBL" id="STO38501.1"/>
    </source>
</evidence>
<evidence type="ECO:0000313" key="8">
    <source>
        <dbReference type="Proteomes" id="UP000092643"/>
    </source>
</evidence>
<dbReference type="InterPro" id="IPR008920">
    <property type="entry name" value="TF_FadR/GntR_C"/>
</dbReference>
<dbReference type="PATRIC" id="fig|750.21.peg.186"/>
<feature type="coiled-coil region" evidence="4">
    <location>
        <begin position="115"/>
        <end position="142"/>
    </location>
</feature>
<evidence type="ECO:0000256" key="2">
    <source>
        <dbReference type="ARBA" id="ARBA00023125"/>
    </source>
</evidence>
<dbReference type="InterPro" id="IPR011711">
    <property type="entry name" value="GntR_C"/>
</dbReference>
<reference evidence="7 9" key="2">
    <citation type="submission" date="2018-06" db="EMBL/GenBank/DDBJ databases">
        <authorList>
            <consortium name="Pathogen Informatics"/>
            <person name="Doyle S."/>
        </authorList>
    </citation>
    <scope>NUCLEOTIDE SEQUENCE [LARGE SCALE GENOMIC DNA]</scope>
    <source>
        <strain evidence="7 9">NCTC11413</strain>
    </source>
</reference>
<evidence type="ECO:0000256" key="1">
    <source>
        <dbReference type="ARBA" id="ARBA00023015"/>
    </source>
</evidence>
<dbReference type="PROSITE" id="PS50949">
    <property type="entry name" value="HTH_GNTR"/>
    <property type="match status" value="1"/>
</dbReference>
<organism evidence="6 8">
    <name type="scientific">Gallibacterium anatis</name>
    <dbReference type="NCBI Taxonomy" id="750"/>
    <lineage>
        <taxon>Bacteria</taxon>
        <taxon>Pseudomonadati</taxon>
        <taxon>Pseudomonadota</taxon>
        <taxon>Gammaproteobacteria</taxon>
        <taxon>Pasteurellales</taxon>
        <taxon>Pasteurellaceae</taxon>
        <taxon>Gallibacterium</taxon>
    </lineage>
</organism>
<evidence type="ECO:0000313" key="6">
    <source>
        <dbReference type="EMBL" id="OBW99048.1"/>
    </source>
</evidence>
<accession>A0A1A7PAF3</accession>
<feature type="domain" description="HTH gntR-type" evidence="5">
    <location>
        <begin position="6"/>
        <end position="74"/>
    </location>
</feature>
<dbReference type="InterPro" id="IPR000524">
    <property type="entry name" value="Tscrpt_reg_HTH_GntR"/>
</dbReference>
<dbReference type="InterPro" id="IPR036390">
    <property type="entry name" value="WH_DNA-bd_sf"/>
</dbReference>
<dbReference type="Proteomes" id="UP000092643">
    <property type="component" value="Unassembled WGS sequence"/>
</dbReference>
<evidence type="ECO:0000256" key="3">
    <source>
        <dbReference type="ARBA" id="ARBA00023163"/>
    </source>
</evidence>
<dbReference type="SMART" id="SM00345">
    <property type="entry name" value="HTH_GNTR"/>
    <property type="match status" value="1"/>
</dbReference>
<dbReference type="GeneID" id="77262818"/>
<dbReference type="Gene3D" id="1.10.10.10">
    <property type="entry name" value="Winged helix-like DNA-binding domain superfamily/Winged helix DNA-binding domain"/>
    <property type="match status" value="1"/>
</dbReference>
<keyword evidence="1" id="KW-0805">Transcription regulation</keyword>
<dbReference type="Proteomes" id="UP000254232">
    <property type="component" value="Unassembled WGS sequence"/>
</dbReference>
<evidence type="ECO:0000259" key="5">
    <source>
        <dbReference type="PROSITE" id="PS50949"/>
    </source>
</evidence>
<reference evidence="6 8" key="1">
    <citation type="submission" date="2014-11" db="EMBL/GenBank/DDBJ databases">
        <title>Pan-genome of Gallibacterium spp.</title>
        <authorList>
            <person name="Kudirkiene E."/>
            <person name="Bojesen A.M."/>
        </authorList>
    </citation>
    <scope>NUCLEOTIDE SEQUENCE [LARGE SCALE GENOMIC DNA]</scope>
    <source>
        <strain evidence="6 8">F 279</strain>
    </source>
</reference>
<dbReference type="EMBL" id="UGGZ01000001">
    <property type="protein sequence ID" value="STO38501.1"/>
    <property type="molecule type" value="Genomic_DNA"/>
</dbReference>
<dbReference type="PANTHER" id="PTHR43537:SF5">
    <property type="entry name" value="UXU OPERON TRANSCRIPTIONAL REGULATOR"/>
    <property type="match status" value="1"/>
</dbReference>
<dbReference type="AlphaFoldDB" id="A0A1A7PAF3"/>
<dbReference type="OrthoDB" id="5450856at2"/>
<dbReference type="PANTHER" id="PTHR43537">
    <property type="entry name" value="TRANSCRIPTIONAL REGULATOR, GNTR FAMILY"/>
    <property type="match status" value="1"/>
</dbReference>
<name>A0A1A7PAF3_9PAST</name>